<dbReference type="InterPro" id="IPR050109">
    <property type="entry name" value="HTH-type_TetR-like_transc_reg"/>
</dbReference>
<dbReference type="GO" id="GO:0000976">
    <property type="term" value="F:transcription cis-regulatory region binding"/>
    <property type="evidence" value="ECO:0007669"/>
    <property type="project" value="TreeGrafter"/>
</dbReference>
<dbReference type="Pfam" id="PF17932">
    <property type="entry name" value="TetR_C_24"/>
    <property type="match status" value="1"/>
</dbReference>
<accession>A0A1H4RIC6</accession>
<dbReference type="Proteomes" id="UP000182241">
    <property type="component" value="Unassembled WGS sequence"/>
</dbReference>
<evidence type="ECO:0000313" key="5">
    <source>
        <dbReference type="Proteomes" id="UP000182241"/>
    </source>
</evidence>
<dbReference type="KEGG" id="tsm:ASU32_08745"/>
<dbReference type="Gene3D" id="1.10.357.10">
    <property type="entry name" value="Tetracycline Repressor, domain 2"/>
    <property type="match status" value="1"/>
</dbReference>
<evidence type="ECO:0000256" key="1">
    <source>
        <dbReference type="ARBA" id="ARBA00023125"/>
    </source>
</evidence>
<keyword evidence="5" id="KW-1185">Reference proteome</keyword>
<dbReference type="GO" id="GO:0003700">
    <property type="term" value="F:DNA-binding transcription factor activity"/>
    <property type="evidence" value="ECO:0007669"/>
    <property type="project" value="TreeGrafter"/>
</dbReference>
<evidence type="ECO:0000259" key="3">
    <source>
        <dbReference type="PROSITE" id="PS50977"/>
    </source>
</evidence>
<evidence type="ECO:0000256" key="2">
    <source>
        <dbReference type="PROSITE-ProRule" id="PRU00335"/>
    </source>
</evidence>
<evidence type="ECO:0000313" key="4">
    <source>
        <dbReference type="EMBL" id="SEC31619.1"/>
    </source>
</evidence>
<dbReference type="InterPro" id="IPR036271">
    <property type="entry name" value="Tet_transcr_reg_TetR-rel_C_sf"/>
</dbReference>
<dbReference type="Pfam" id="PF00440">
    <property type="entry name" value="TetR_N"/>
    <property type="match status" value="1"/>
</dbReference>
<feature type="DNA-binding region" description="H-T-H motif" evidence="2">
    <location>
        <begin position="38"/>
        <end position="57"/>
    </location>
</feature>
<dbReference type="InterPro" id="IPR041490">
    <property type="entry name" value="KstR2_TetR_C"/>
</dbReference>
<dbReference type="PANTHER" id="PTHR30055:SF146">
    <property type="entry name" value="HTH-TYPE TRANSCRIPTIONAL DUAL REGULATOR CECR"/>
    <property type="match status" value="1"/>
</dbReference>
<sequence>MSTVEKPGRGSRRRDLIVGDVLDAATDLFAVKGYDATSLQDVADAVGVSRPALYHYLSSKEDLLVMLVERVSKDLADVIEELRNRSDLAPTEKITLLTEQLVQQRAEHPSQFRILDRSEMMLPEEAGAVHARAKRQVLRETIAIVEEGVKKGEFVPVDARTAALSLLGMCNWVAWWARPADAVEVKSIVDTVAALARRMLCVPESGDGASGPAGLLSEIRDRLDRLEPLI</sequence>
<dbReference type="RefSeq" id="WP_068524873.1">
    <property type="nucleotide sequence ID" value="NZ_CBDRGN010000001.1"/>
</dbReference>
<dbReference type="PROSITE" id="PS50977">
    <property type="entry name" value="HTH_TETR_2"/>
    <property type="match status" value="1"/>
</dbReference>
<reference evidence="5" key="1">
    <citation type="submission" date="2016-10" db="EMBL/GenBank/DDBJ databases">
        <authorList>
            <person name="Varghese N."/>
            <person name="Submissions S."/>
        </authorList>
    </citation>
    <scope>NUCLEOTIDE SEQUENCE [LARGE SCALE GENOMIC DNA]</scope>
    <source>
        <strain evidence="5">DSM 44234</strain>
    </source>
</reference>
<dbReference type="GeneID" id="300999162"/>
<dbReference type="PANTHER" id="PTHR30055">
    <property type="entry name" value="HTH-TYPE TRANSCRIPTIONAL REGULATOR RUTR"/>
    <property type="match status" value="1"/>
</dbReference>
<dbReference type="OrthoDB" id="3190535at2"/>
<keyword evidence="1 2" id="KW-0238">DNA-binding</keyword>
<protein>
    <submittedName>
        <fullName evidence="4">DNA-binding transcriptional regulator, AcrR family</fullName>
    </submittedName>
</protein>
<proteinExistence type="predicted"/>
<gene>
    <name evidence="4" type="ORF">SAMN04489793_2000</name>
</gene>
<dbReference type="SUPFAM" id="SSF46689">
    <property type="entry name" value="Homeodomain-like"/>
    <property type="match status" value="1"/>
</dbReference>
<name>A0A1H4RIC6_TSUTY</name>
<dbReference type="STRING" id="57704.SAMN04489793_2000"/>
<feature type="domain" description="HTH tetR-type" evidence="3">
    <location>
        <begin position="15"/>
        <end position="75"/>
    </location>
</feature>
<dbReference type="SUPFAM" id="SSF48498">
    <property type="entry name" value="Tetracyclin repressor-like, C-terminal domain"/>
    <property type="match status" value="1"/>
</dbReference>
<dbReference type="EMBL" id="FNSA01000003">
    <property type="protein sequence ID" value="SEC31619.1"/>
    <property type="molecule type" value="Genomic_DNA"/>
</dbReference>
<organism evidence="4 5">
    <name type="scientific">Tsukamurella tyrosinosolvens</name>
    <dbReference type="NCBI Taxonomy" id="57704"/>
    <lineage>
        <taxon>Bacteria</taxon>
        <taxon>Bacillati</taxon>
        <taxon>Actinomycetota</taxon>
        <taxon>Actinomycetes</taxon>
        <taxon>Mycobacteriales</taxon>
        <taxon>Tsukamurellaceae</taxon>
        <taxon>Tsukamurella</taxon>
    </lineage>
</organism>
<dbReference type="InterPro" id="IPR009057">
    <property type="entry name" value="Homeodomain-like_sf"/>
</dbReference>
<dbReference type="PRINTS" id="PR00455">
    <property type="entry name" value="HTHTETR"/>
</dbReference>
<dbReference type="InterPro" id="IPR001647">
    <property type="entry name" value="HTH_TetR"/>
</dbReference>
<dbReference type="AlphaFoldDB" id="A0A1H4RIC6"/>